<keyword evidence="2 4" id="KW-0413">Isomerase</keyword>
<dbReference type="Gene3D" id="3.10.290.10">
    <property type="entry name" value="RNA-binding S4 domain"/>
    <property type="match status" value="1"/>
</dbReference>
<dbReference type="EMBL" id="JAAGNZ010000002">
    <property type="protein sequence ID" value="NEU68954.1"/>
    <property type="molecule type" value="Genomic_DNA"/>
</dbReference>
<dbReference type="CDD" id="cd00165">
    <property type="entry name" value="S4"/>
    <property type="match status" value="1"/>
</dbReference>
<evidence type="ECO:0000256" key="4">
    <source>
        <dbReference type="RuleBase" id="RU003887"/>
    </source>
</evidence>
<feature type="domain" description="RNA-binding S4" evidence="6">
    <location>
        <begin position="418"/>
        <end position="479"/>
    </location>
</feature>
<feature type="region of interest" description="Disordered" evidence="5">
    <location>
        <begin position="1"/>
        <end position="414"/>
    </location>
</feature>
<dbReference type="RefSeq" id="WP_164041445.1">
    <property type="nucleotide sequence ID" value="NZ_JAAGNZ010000002.1"/>
</dbReference>
<dbReference type="Gene3D" id="3.30.70.1560">
    <property type="entry name" value="Alpha-L RNA-binding motif"/>
    <property type="match status" value="1"/>
</dbReference>
<feature type="compositionally biased region" description="Basic and acidic residues" evidence="5">
    <location>
        <begin position="157"/>
        <end position="216"/>
    </location>
</feature>
<dbReference type="FunFam" id="3.10.290.10:FF:000003">
    <property type="entry name" value="Pseudouridine synthase"/>
    <property type="match status" value="1"/>
</dbReference>
<dbReference type="Pfam" id="PF00849">
    <property type="entry name" value="PseudoU_synth_2"/>
    <property type="match status" value="1"/>
</dbReference>
<dbReference type="InterPro" id="IPR036986">
    <property type="entry name" value="S4_RNA-bd_sf"/>
</dbReference>
<keyword evidence="3" id="KW-0694">RNA-binding</keyword>
<feature type="compositionally biased region" description="Basic and acidic residues" evidence="5">
    <location>
        <begin position="1"/>
        <end position="26"/>
    </location>
</feature>
<dbReference type="PROSITE" id="PS50889">
    <property type="entry name" value="S4"/>
    <property type="match status" value="1"/>
</dbReference>
<proteinExistence type="inferred from homology"/>
<dbReference type="Pfam" id="PF01479">
    <property type="entry name" value="S4"/>
    <property type="match status" value="1"/>
</dbReference>
<dbReference type="GO" id="GO:0000455">
    <property type="term" value="P:enzyme-directed rRNA pseudouridine synthesis"/>
    <property type="evidence" value="ECO:0007669"/>
    <property type="project" value="UniProtKB-ARBA"/>
</dbReference>
<keyword evidence="8" id="KW-1185">Reference proteome</keyword>
<dbReference type="GO" id="GO:0120159">
    <property type="term" value="F:rRNA pseudouridine synthase activity"/>
    <property type="evidence" value="ECO:0007669"/>
    <property type="project" value="UniProtKB-ARBA"/>
</dbReference>
<evidence type="ECO:0000256" key="1">
    <source>
        <dbReference type="ARBA" id="ARBA00008348"/>
    </source>
</evidence>
<evidence type="ECO:0000259" key="6">
    <source>
        <dbReference type="SMART" id="SM00363"/>
    </source>
</evidence>
<dbReference type="PROSITE" id="PS01149">
    <property type="entry name" value="PSI_RSU"/>
    <property type="match status" value="1"/>
</dbReference>
<dbReference type="CDD" id="cd02870">
    <property type="entry name" value="PseudoU_synth_RsuA_like"/>
    <property type="match status" value="1"/>
</dbReference>
<evidence type="ECO:0000256" key="3">
    <source>
        <dbReference type="PROSITE-ProRule" id="PRU00182"/>
    </source>
</evidence>
<organism evidence="7 8">
    <name type="scientific">Spirosoma agri</name>
    <dbReference type="NCBI Taxonomy" id="1987381"/>
    <lineage>
        <taxon>Bacteria</taxon>
        <taxon>Pseudomonadati</taxon>
        <taxon>Bacteroidota</taxon>
        <taxon>Cytophagia</taxon>
        <taxon>Cytophagales</taxon>
        <taxon>Cytophagaceae</taxon>
        <taxon>Spirosoma</taxon>
    </lineage>
</organism>
<feature type="compositionally biased region" description="Basic and acidic residues" evidence="5">
    <location>
        <begin position="129"/>
        <end position="150"/>
    </location>
</feature>
<dbReference type="SUPFAM" id="SSF55174">
    <property type="entry name" value="Alpha-L RNA-binding motif"/>
    <property type="match status" value="1"/>
</dbReference>
<dbReference type="InterPro" id="IPR020094">
    <property type="entry name" value="TruA/RsuA/RluB/E/F_N"/>
</dbReference>
<accession>A0A6M0ILD2</accession>
<dbReference type="SMART" id="SM00363">
    <property type="entry name" value="S4"/>
    <property type="match status" value="1"/>
</dbReference>
<evidence type="ECO:0000313" key="8">
    <source>
        <dbReference type="Proteomes" id="UP000477386"/>
    </source>
</evidence>
<dbReference type="PANTHER" id="PTHR47683">
    <property type="entry name" value="PSEUDOURIDINE SYNTHASE FAMILY PROTEIN-RELATED"/>
    <property type="match status" value="1"/>
</dbReference>
<reference evidence="7 8" key="1">
    <citation type="submission" date="2020-02" db="EMBL/GenBank/DDBJ databases">
        <title>Draft genome sequence of two Spirosoma agri KCTC 52727 and Spirosoma terrae KCTC 52035.</title>
        <authorList>
            <person name="Rojas J."/>
            <person name="Ambika Manirajan B."/>
            <person name="Ratering S."/>
            <person name="Suarez C."/>
            <person name="Schnell S."/>
        </authorList>
    </citation>
    <scope>NUCLEOTIDE SEQUENCE [LARGE SCALE GENOMIC DNA]</scope>
    <source>
        <strain evidence="7 8">KCTC 52727</strain>
    </source>
</reference>
<dbReference type="Proteomes" id="UP000477386">
    <property type="component" value="Unassembled WGS sequence"/>
</dbReference>
<comment type="caution">
    <text evidence="7">The sequence shown here is derived from an EMBL/GenBank/DDBJ whole genome shotgun (WGS) entry which is preliminary data.</text>
</comment>
<comment type="similarity">
    <text evidence="1 4">Belongs to the pseudouridine synthase RsuA family.</text>
</comment>
<dbReference type="InterPro" id="IPR018496">
    <property type="entry name" value="PsdUridine_synth_RsuA/RluB_CS"/>
</dbReference>
<feature type="compositionally biased region" description="Basic and acidic residues" evidence="5">
    <location>
        <begin position="326"/>
        <end position="341"/>
    </location>
</feature>
<dbReference type="SUPFAM" id="SSF55120">
    <property type="entry name" value="Pseudouridine synthase"/>
    <property type="match status" value="1"/>
</dbReference>
<evidence type="ECO:0000256" key="5">
    <source>
        <dbReference type="SAM" id="MobiDB-lite"/>
    </source>
</evidence>
<dbReference type="NCBIfam" id="TIGR00093">
    <property type="entry name" value="pseudouridine synthase"/>
    <property type="match status" value="1"/>
</dbReference>
<dbReference type="EC" id="5.4.99.-" evidence="4"/>
<dbReference type="InterPro" id="IPR006145">
    <property type="entry name" value="PsdUridine_synth_RsuA/RluA"/>
</dbReference>
<feature type="compositionally biased region" description="Basic and acidic residues" evidence="5">
    <location>
        <begin position="36"/>
        <end position="122"/>
    </location>
</feature>
<dbReference type="InterPro" id="IPR042092">
    <property type="entry name" value="PsdUridine_s_RsuA/RluB/E/F_cat"/>
</dbReference>
<name>A0A6M0ILD2_9BACT</name>
<dbReference type="InterPro" id="IPR002942">
    <property type="entry name" value="S4_RNA-bd"/>
</dbReference>
<dbReference type="PANTHER" id="PTHR47683:SF2">
    <property type="entry name" value="RNA-BINDING S4 DOMAIN-CONTAINING PROTEIN"/>
    <property type="match status" value="1"/>
</dbReference>
<dbReference type="Gene3D" id="3.30.70.580">
    <property type="entry name" value="Pseudouridine synthase I, catalytic domain, N-terminal subdomain"/>
    <property type="match status" value="1"/>
</dbReference>
<evidence type="ECO:0000313" key="7">
    <source>
        <dbReference type="EMBL" id="NEU68954.1"/>
    </source>
</evidence>
<dbReference type="InterPro" id="IPR050343">
    <property type="entry name" value="RsuA_PseudoU_synthase"/>
</dbReference>
<dbReference type="GO" id="GO:0003723">
    <property type="term" value="F:RNA binding"/>
    <property type="evidence" value="ECO:0007669"/>
    <property type="project" value="UniProtKB-KW"/>
</dbReference>
<feature type="compositionally biased region" description="Basic and acidic residues" evidence="5">
    <location>
        <begin position="229"/>
        <end position="291"/>
    </location>
</feature>
<dbReference type="InterPro" id="IPR000748">
    <property type="entry name" value="PsdUridine_synth_RsuA/RluB/E/F"/>
</dbReference>
<protein>
    <recommendedName>
        <fullName evidence="4">Pseudouridine synthase</fullName>
        <ecNumber evidence="4">5.4.99.-</ecNumber>
    </recommendedName>
</protein>
<dbReference type="AlphaFoldDB" id="A0A6M0ILD2"/>
<gene>
    <name evidence="7" type="ORF">GK091_18860</name>
</gene>
<dbReference type="InterPro" id="IPR020103">
    <property type="entry name" value="PsdUridine_synth_cat_dom_sf"/>
</dbReference>
<sequence>MNQDSDKNDRRDGESRSSGRRDDGPRFNRATGPGNRSDKPRDNNDRPRFSRSNDRPDGDKPRFSRDSNRDDKPRFNSNRNDRPTTSRDNSDTKRPDSFGDRRPRTDRDERSGSSFNRDRNNERPSGGFNRDRNEERPRFPRSNDRDDKPRFGSNRNDAPRGRSQDRSGDSRPARDGERPRFNRDDKPGFERNNDRFGTERKFNDRSDDRSRADRSGNNRFGNDSGRSNNRTDGDRPRFPRSNDRPRDERAGGGFNRDRNEERPRFPRSNDRDDKPRFNSNRSDRPDSRGSDRNTGNNSRFPRERTGDSRFGNSDKPAFKRVGGFSREADERNRLDSDDNNRRNSRQGDAPDPNARFSGEQRKESGDRRTGRYEKAPDYNLEKIRAERYEKPRGNPRQKDDSDRPKRATDDDRDADGLTRLNRYIANSGVCSRREADELIARGDISVNGKTVTEMGFKVKEGDTVKYGTKILNPERFVYVLMNKPKDYITTTEDPEERKTVMQLVADAGNFRMYPVGRLDRNTTGLLLLTNDGELADKLTHPSNNIRKIYQVELNKPITTEHFEEIQKGLTLEDGPIKPDAFSIVTPDAHVVGIEIHSGRNRIVRRIFEHLGYDVTKLDRTTYAGLTKKDLPRGKWRFLDPKEVVKLKYFNN</sequence>
<feature type="compositionally biased region" description="Basic and acidic residues" evidence="5">
    <location>
        <begin position="358"/>
        <end position="409"/>
    </location>
</feature>
<evidence type="ECO:0000256" key="2">
    <source>
        <dbReference type="ARBA" id="ARBA00023235"/>
    </source>
</evidence>